<dbReference type="SUPFAM" id="SSF52833">
    <property type="entry name" value="Thioredoxin-like"/>
    <property type="match status" value="1"/>
</dbReference>
<reference evidence="3 4" key="1">
    <citation type="submission" date="2024-07" db="EMBL/GenBank/DDBJ databases">
        <title>Uliginosibacterium flavum JJ3220;KACC:17644.</title>
        <authorList>
            <person name="Kim M.K."/>
        </authorList>
    </citation>
    <scope>NUCLEOTIDE SEQUENCE [LARGE SCALE GENOMIC DNA]</scope>
    <source>
        <strain evidence="3 4">KACC:17644</strain>
    </source>
</reference>
<dbReference type="NCBIfam" id="TIGR01617">
    <property type="entry name" value="arsC_related"/>
    <property type="match status" value="1"/>
</dbReference>
<sequence>MIKVFGIKQCSTMQKAFAWLEAQPLAYEFHDYKKLGIDAETLALWCSELGWQALVNTRGTTWRKLDEADRTDLDQAKAIRLMIANPSLIKRPLVLGGKEALLGFDAARYAQILGGQ</sequence>
<evidence type="ECO:0000256" key="1">
    <source>
        <dbReference type="ARBA" id="ARBA00007198"/>
    </source>
</evidence>
<organism evidence="3 4">
    <name type="scientific">Uliginosibacterium flavum</name>
    <dbReference type="NCBI Taxonomy" id="1396831"/>
    <lineage>
        <taxon>Bacteria</taxon>
        <taxon>Pseudomonadati</taxon>
        <taxon>Pseudomonadota</taxon>
        <taxon>Betaproteobacteria</taxon>
        <taxon>Rhodocyclales</taxon>
        <taxon>Zoogloeaceae</taxon>
        <taxon>Uliginosibacterium</taxon>
    </lineage>
</organism>
<proteinExistence type="inferred from homology"/>
<dbReference type="EMBL" id="JBEWZI010000005">
    <property type="protein sequence ID" value="MET7013736.1"/>
    <property type="molecule type" value="Genomic_DNA"/>
</dbReference>
<dbReference type="RefSeq" id="WP_354600199.1">
    <property type="nucleotide sequence ID" value="NZ_JBEWZI010000005.1"/>
</dbReference>
<name>A0ABV2TIJ8_9RHOO</name>
<dbReference type="CDD" id="cd03035">
    <property type="entry name" value="ArsC_Yffb"/>
    <property type="match status" value="1"/>
</dbReference>
<dbReference type="NCBIfam" id="NF008107">
    <property type="entry name" value="PRK10853.1"/>
    <property type="match status" value="1"/>
</dbReference>
<accession>A0ABV2TIJ8</accession>
<keyword evidence="4" id="KW-1185">Reference proteome</keyword>
<protein>
    <submittedName>
        <fullName evidence="3">ArsC family reductase</fullName>
    </submittedName>
</protein>
<dbReference type="InterPro" id="IPR006660">
    <property type="entry name" value="Arsenate_reductase-like"/>
</dbReference>
<evidence type="ECO:0000313" key="3">
    <source>
        <dbReference type="EMBL" id="MET7013736.1"/>
    </source>
</evidence>
<dbReference type="InterPro" id="IPR006504">
    <property type="entry name" value="Tscrpt_reg_Spx/MgsR"/>
</dbReference>
<evidence type="ECO:0000256" key="2">
    <source>
        <dbReference type="PROSITE-ProRule" id="PRU01282"/>
    </source>
</evidence>
<dbReference type="PROSITE" id="PS51353">
    <property type="entry name" value="ARSC"/>
    <property type="match status" value="1"/>
</dbReference>
<dbReference type="Proteomes" id="UP001549691">
    <property type="component" value="Unassembled WGS sequence"/>
</dbReference>
<comment type="similarity">
    <text evidence="1 2">Belongs to the ArsC family.</text>
</comment>
<comment type="caution">
    <text evidence="3">The sequence shown here is derived from an EMBL/GenBank/DDBJ whole genome shotgun (WGS) entry which is preliminary data.</text>
</comment>
<dbReference type="Gene3D" id="3.40.30.10">
    <property type="entry name" value="Glutaredoxin"/>
    <property type="match status" value="1"/>
</dbReference>
<gene>
    <name evidence="3" type="ORF">ABXR19_06020</name>
</gene>
<dbReference type="InterPro" id="IPR036249">
    <property type="entry name" value="Thioredoxin-like_sf"/>
</dbReference>
<dbReference type="Pfam" id="PF03960">
    <property type="entry name" value="ArsC"/>
    <property type="match status" value="1"/>
</dbReference>
<dbReference type="PANTHER" id="PTHR30041:SF8">
    <property type="entry name" value="PROTEIN YFFB"/>
    <property type="match status" value="1"/>
</dbReference>
<evidence type="ECO:0000313" key="4">
    <source>
        <dbReference type="Proteomes" id="UP001549691"/>
    </source>
</evidence>
<dbReference type="PANTHER" id="PTHR30041">
    <property type="entry name" value="ARSENATE REDUCTASE"/>
    <property type="match status" value="1"/>
</dbReference>